<keyword evidence="6 14" id="KW-0812">Transmembrane</keyword>
<dbReference type="GO" id="GO:0005886">
    <property type="term" value="C:plasma membrane"/>
    <property type="evidence" value="ECO:0007669"/>
    <property type="project" value="UniProtKB-SubCell"/>
</dbReference>
<dbReference type="OrthoDB" id="5242917at2"/>
<dbReference type="Gene3D" id="1.20.5.620">
    <property type="entry name" value="F1F0 ATP synthase subunit B, membrane domain"/>
    <property type="match status" value="1"/>
</dbReference>
<keyword evidence="10 14" id="KW-0472">Membrane</keyword>
<dbReference type="RefSeq" id="WP_032385054.1">
    <property type="nucleotide sequence ID" value="NZ_CP015220.1"/>
</dbReference>
<dbReference type="PANTHER" id="PTHR33445">
    <property type="entry name" value="ATP SYNTHASE SUBUNIT B', CHLOROPLASTIC"/>
    <property type="match status" value="1"/>
</dbReference>
<dbReference type="HAMAP" id="MF_01398">
    <property type="entry name" value="ATP_synth_b_bprime"/>
    <property type="match status" value="1"/>
</dbReference>
<dbReference type="Pfam" id="PF00430">
    <property type="entry name" value="ATP-synt_B"/>
    <property type="match status" value="1"/>
</dbReference>
<comment type="similarity">
    <text evidence="2 14 15">Belongs to the ATPase B chain family.</text>
</comment>
<dbReference type="GO" id="GO:0046961">
    <property type="term" value="F:proton-transporting ATPase activity, rotational mechanism"/>
    <property type="evidence" value="ECO:0007669"/>
    <property type="project" value="TreeGrafter"/>
</dbReference>
<dbReference type="GO" id="GO:0046933">
    <property type="term" value="F:proton-transporting ATP synthase activity, rotational mechanism"/>
    <property type="evidence" value="ECO:0007669"/>
    <property type="project" value="UniProtKB-UniRule"/>
</dbReference>
<comment type="subunit">
    <text evidence="13 14">F-type ATPases have 2 components, F(1) - the catalytic core - and F(0) - the membrane proton channel. F(1) has five subunits: alpha(3), beta(3), gamma(1), delta(1), epsilon(1). F(0) has three main subunits: a(1), b(2) and c(10-14). The alpha and beta chains form an alternating ring which encloses part of the gamma chain. F(1) is attached to F(0) by a central stalk formed by the gamma and epsilon chains, while a peripheral stalk is formed by the delta and b chains.</text>
</comment>
<evidence type="ECO:0000256" key="1">
    <source>
        <dbReference type="ARBA" id="ARBA00004162"/>
    </source>
</evidence>
<evidence type="ECO:0000256" key="11">
    <source>
        <dbReference type="ARBA" id="ARBA00023310"/>
    </source>
</evidence>
<dbReference type="InterPro" id="IPR050059">
    <property type="entry name" value="ATP_synthase_B_chain"/>
</dbReference>
<dbReference type="AlphaFoldDB" id="A0A143QE79"/>
<organism evidence="17 18">
    <name type="scientific">Rhodococcoides fascians</name>
    <name type="common">Rhodococcus fascians</name>
    <dbReference type="NCBI Taxonomy" id="1828"/>
    <lineage>
        <taxon>Bacteria</taxon>
        <taxon>Bacillati</taxon>
        <taxon>Actinomycetota</taxon>
        <taxon>Actinomycetes</taxon>
        <taxon>Mycobacteriales</taxon>
        <taxon>Nocardiaceae</taxon>
        <taxon>Rhodococcoides</taxon>
    </lineage>
</organism>
<dbReference type="CDD" id="cd06503">
    <property type="entry name" value="ATP-synt_Fo_b"/>
    <property type="match status" value="1"/>
</dbReference>
<dbReference type="GO" id="GO:0045259">
    <property type="term" value="C:proton-transporting ATP synthase complex"/>
    <property type="evidence" value="ECO:0007669"/>
    <property type="project" value="UniProtKB-KW"/>
</dbReference>
<evidence type="ECO:0000256" key="2">
    <source>
        <dbReference type="ARBA" id="ARBA00005513"/>
    </source>
</evidence>
<evidence type="ECO:0000256" key="8">
    <source>
        <dbReference type="ARBA" id="ARBA00022989"/>
    </source>
</evidence>
<evidence type="ECO:0000256" key="10">
    <source>
        <dbReference type="ARBA" id="ARBA00023136"/>
    </source>
</evidence>
<proteinExistence type="inferred from homology"/>
<evidence type="ECO:0000256" key="6">
    <source>
        <dbReference type="ARBA" id="ARBA00022692"/>
    </source>
</evidence>
<comment type="function">
    <text evidence="12 14">F(1)F(0) ATP synthase produces ATP from ADP in the presence of a proton or sodium gradient. F-type ATPases consist of two structural domains, F(1) containing the extramembraneous catalytic core and F(0) containing the membrane proton channel, linked together by a central stalk and a peripheral stalk. During catalysis, ATP synthesis in the catalytic domain of F(1) is coupled via a rotary mechanism of the central stalk subunits to proton translocation.</text>
</comment>
<dbReference type="PANTHER" id="PTHR33445:SF1">
    <property type="entry name" value="ATP SYNTHASE SUBUNIT B"/>
    <property type="match status" value="1"/>
</dbReference>
<evidence type="ECO:0000256" key="7">
    <source>
        <dbReference type="ARBA" id="ARBA00022781"/>
    </source>
</evidence>
<feature type="coiled-coil region" evidence="16">
    <location>
        <begin position="61"/>
        <end position="99"/>
    </location>
</feature>
<keyword evidence="18" id="KW-1185">Reference proteome</keyword>
<dbReference type="InterPro" id="IPR002146">
    <property type="entry name" value="ATP_synth_b/b'su_bac/chlpt"/>
</dbReference>
<dbReference type="Proteomes" id="UP000076038">
    <property type="component" value="Chromosome"/>
</dbReference>
<keyword evidence="5 14" id="KW-0138">CF(0)</keyword>
<keyword evidence="3 14" id="KW-0813">Transport</keyword>
<dbReference type="InterPro" id="IPR028987">
    <property type="entry name" value="ATP_synth_B-like_membr_sf"/>
</dbReference>
<comment type="function">
    <text evidence="14">Component of the F(0) channel, it forms part of the peripheral stalk, linking F(1) to F(0).</text>
</comment>
<keyword evidence="16" id="KW-0175">Coiled coil</keyword>
<evidence type="ECO:0000256" key="13">
    <source>
        <dbReference type="ARBA" id="ARBA00025830"/>
    </source>
</evidence>
<evidence type="ECO:0000256" key="5">
    <source>
        <dbReference type="ARBA" id="ARBA00022547"/>
    </source>
</evidence>
<dbReference type="NCBIfam" id="TIGR01144">
    <property type="entry name" value="ATP_synt_b"/>
    <property type="match status" value="1"/>
</dbReference>
<keyword evidence="9 14" id="KW-0406">Ion transport</keyword>
<evidence type="ECO:0000256" key="4">
    <source>
        <dbReference type="ARBA" id="ARBA00022475"/>
    </source>
</evidence>
<accession>A0A143QE79</accession>
<protein>
    <recommendedName>
        <fullName evidence="14">ATP synthase subunit b</fullName>
    </recommendedName>
    <alternativeName>
        <fullName evidence="14">ATP synthase F(0) sector subunit b</fullName>
    </alternativeName>
    <alternativeName>
        <fullName evidence="14">ATPase subunit I</fullName>
    </alternativeName>
    <alternativeName>
        <fullName evidence="14">F-type ATPase subunit b</fullName>
        <shortName evidence="14">F-ATPase subunit b</shortName>
    </alternativeName>
</protein>
<comment type="subcellular location">
    <subcellularLocation>
        <location evidence="1 14">Cell membrane</location>
        <topology evidence="1 14">Single-pass membrane protein</topology>
    </subcellularLocation>
</comment>
<dbReference type="KEGG" id="rhs:A3Q41_00051"/>
<keyword evidence="8 14" id="KW-1133">Transmembrane helix</keyword>
<evidence type="ECO:0000256" key="3">
    <source>
        <dbReference type="ARBA" id="ARBA00022448"/>
    </source>
</evidence>
<sequence length="189" mass="20640">MTNAITLLAAGAEGEESQNPLLPATYDIVWSIVCVVIIGFLFWKYVVPRFQTVLSERSELIEGGIKKAEQAQAEAKAALEQYHAQLADARSEAAQIREEARTQGQAILAEMKEKAQEESDRIVAAGHSQLVAQRQQIVTELRGDLGRTAVELAEKVIGEQLSDDARRSSSIDRFLNELDSVTADSASGK</sequence>
<reference evidence="18" key="2">
    <citation type="submission" date="2016-04" db="EMBL/GenBank/DDBJ databases">
        <title>Complete Genome and Plasmid Sequences for Rhodococcus fascians D188 and Draft Sequences for Rhodococcus spp. Isolates PBTS 1 and PBTS 2.</title>
        <authorList>
            <person name="Stamer R."/>
            <person name="Vereecke D."/>
            <person name="Zhang Y."/>
            <person name="Schilkey F."/>
            <person name="Devitt N."/>
            <person name="Randall J."/>
        </authorList>
    </citation>
    <scope>NUCLEOTIDE SEQUENCE [LARGE SCALE GENOMIC DNA]</scope>
    <source>
        <strain evidence="18">PBTS2</strain>
    </source>
</reference>
<evidence type="ECO:0000256" key="16">
    <source>
        <dbReference type="SAM" id="Coils"/>
    </source>
</evidence>
<name>A0A143QE79_RHOFA</name>
<reference evidence="17 18" key="1">
    <citation type="journal article" date="2016" name="Genome Announc.">
        <title>Complete Genome and Plasmid Sequences for Rhodococcus fascians D188 and Draft Sequences for Rhodococcus Isolates PBTS 1 and PBTS 2.</title>
        <authorList>
            <person name="Stamler R.A."/>
            <person name="Vereecke D."/>
            <person name="Zhang Y."/>
            <person name="Schilkey F."/>
            <person name="Devitt N."/>
            <person name="Randall J.J."/>
        </authorList>
    </citation>
    <scope>NUCLEOTIDE SEQUENCE [LARGE SCALE GENOMIC DNA]</scope>
    <source>
        <strain evidence="17 18">PBTS2</strain>
    </source>
</reference>
<dbReference type="EMBL" id="CP015220">
    <property type="protein sequence ID" value="AMY21380.1"/>
    <property type="molecule type" value="Genomic_DNA"/>
</dbReference>
<feature type="transmembrane region" description="Helical" evidence="14">
    <location>
        <begin position="24"/>
        <end position="47"/>
    </location>
</feature>
<dbReference type="InterPro" id="IPR005864">
    <property type="entry name" value="ATP_synth_F0_bsu_bac"/>
</dbReference>
<keyword evidence="7 14" id="KW-0375">Hydrogen ion transport</keyword>
<evidence type="ECO:0000256" key="15">
    <source>
        <dbReference type="RuleBase" id="RU003848"/>
    </source>
</evidence>
<evidence type="ECO:0000256" key="12">
    <source>
        <dbReference type="ARBA" id="ARBA00025198"/>
    </source>
</evidence>
<gene>
    <name evidence="14 17" type="primary">atpF</name>
    <name evidence="17" type="ORF">A3Q41_00051</name>
</gene>
<evidence type="ECO:0000313" key="17">
    <source>
        <dbReference type="EMBL" id="AMY21380.1"/>
    </source>
</evidence>
<evidence type="ECO:0000313" key="18">
    <source>
        <dbReference type="Proteomes" id="UP000076038"/>
    </source>
</evidence>
<keyword evidence="4 14" id="KW-1003">Cell membrane</keyword>
<keyword evidence="11 14" id="KW-0066">ATP synthesis</keyword>
<evidence type="ECO:0000256" key="14">
    <source>
        <dbReference type="HAMAP-Rule" id="MF_01398"/>
    </source>
</evidence>
<dbReference type="PATRIC" id="fig|1653479.3.peg.49"/>
<dbReference type="NCBIfam" id="NF004412">
    <property type="entry name" value="PRK05759.1-3"/>
    <property type="match status" value="1"/>
</dbReference>
<evidence type="ECO:0000256" key="9">
    <source>
        <dbReference type="ARBA" id="ARBA00023065"/>
    </source>
</evidence>
<dbReference type="SUPFAM" id="SSF81573">
    <property type="entry name" value="F1F0 ATP synthase subunit B, membrane domain"/>
    <property type="match status" value="1"/>
</dbReference>